<protein>
    <recommendedName>
        <fullName evidence="5">RING-type domain-containing protein</fullName>
    </recommendedName>
</protein>
<dbReference type="Gene3D" id="3.30.40.10">
    <property type="entry name" value="Zinc/RING finger domain, C3HC4 (zinc finger)"/>
    <property type="match status" value="1"/>
</dbReference>
<evidence type="ECO:0000256" key="2">
    <source>
        <dbReference type="SAM" id="Phobius"/>
    </source>
</evidence>
<feature type="transmembrane region" description="Helical" evidence="2">
    <location>
        <begin position="384"/>
        <end position="412"/>
    </location>
</feature>
<evidence type="ECO:0000313" key="4">
    <source>
        <dbReference type="Proteomes" id="UP000799421"/>
    </source>
</evidence>
<reference evidence="3" key="1">
    <citation type="journal article" date="2020" name="Stud. Mycol.">
        <title>101 Dothideomycetes genomes: a test case for predicting lifestyles and emergence of pathogens.</title>
        <authorList>
            <person name="Haridas S."/>
            <person name="Albert R."/>
            <person name="Binder M."/>
            <person name="Bloem J."/>
            <person name="Labutti K."/>
            <person name="Salamov A."/>
            <person name="Andreopoulos B."/>
            <person name="Baker S."/>
            <person name="Barry K."/>
            <person name="Bills G."/>
            <person name="Bluhm B."/>
            <person name="Cannon C."/>
            <person name="Castanera R."/>
            <person name="Culley D."/>
            <person name="Daum C."/>
            <person name="Ezra D."/>
            <person name="Gonzalez J."/>
            <person name="Henrissat B."/>
            <person name="Kuo A."/>
            <person name="Liang C."/>
            <person name="Lipzen A."/>
            <person name="Lutzoni F."/>
            <person name="Magnuson J."/>
            <person name="Mondo S."/>
            <person name="Nolan M."/>
            <person name="Ohm R."/>
            <person name="Pangilinan J."/>
            <person name="Park H.-J."/>
            <person name="Ramirez L."/>
            <person name="Alfaro M."/>
            <person name="Sun H."/>
            <person name="Tritt A."/>
            <person name="Yoshinaga Y."/>
            <person name="Zwiers L.-H."/>
            <person name="Turgeon B."/>
            <person name="Goodwin S."/>
            <person name="Spatafora J."/>
            <person name="Crous P."/>
            <person name="Grigoriev I."/>
        </authorList>
    </citation>
    <scope>NUCLEOTIDE SEQUENCE</scope>
    <source>
        <strain evidence="3">CBS 480.64</strain>
    </source>
</reference>
<dbReference type="GO" id="GO:0006511">
    <property type="term" value="P:ubiquitin-dependent protein catabolic process"/>
    <property type="evidence" value="ECO:0007669"/>
    <property type="project" value="TreeGrafter"/>
</dbReference>
<dbReference type="Proteomes" id="UP000799421">
    <property type="component" value="Unassembled WGS sequence"/>
</dbReference>
<sequence length="892" mass="99495">MAVSSCRMCVVGEFKQARQFASRLSAAMFEFAGAATGQGGPLSTTEVQSTVASKSASLISDATIAASTTVPQAVSQNPRQATLSILGIVLRCLNYFKNTRIMFDYVTNRWGLLTFIFAALLSRAQFFSSPRRSLRLKRHVRLAVYLIPILLFTAQLLRILEALKCQTSPDYPLMRYDDPLKKLTLDFSAEGGFLYNLSSSLLFWKTDGDCCNARHMSLSSVSGKRDLRGSLSALYPLFVSLCFAQFLEAMVCALQGRRRKRETAMSIFELSLVFSECQTMITNSVGLGFLGPSLFSSGHDAVDGEFASPTFEIMQRLNIPPEVLLICLITCFNHLSSAILGAVNIRHKVRLINTGIWACCYMAAIIFCKKLVLTDSMDRMMFRIPILCVVIFMPCTFMFLGILFCCAVYGAAIFITALSLPEDVATDLTFHQKLRWAYRNSLANLHFTSAPSFRVNLSEDFYSAVSKVGFAVLTAASTAVYLNEGCQIQVGLRTWLEQKRMDSLAESIERRGQAIPMPQGLLGNGTFGDIGFVDHQDSANSKSPYAIERKTETGDDPRLRDGNSSPGFAQRYRLTRTYWSGVLGVYVTLQARFLVAVLGLLGIRNKPGWLLRAAAPRQSPARFIDVKDGRRAFRSAGRGISVYHDEDADITVFLSERLGRMGPYQEEELDYVIYQWWSRGGWFGNVDHSCDYQPPVVDEDLTSVLSLSTTEDTSDEEDGRRTPTQRDISRKCTLVKTPGLDFSFLARLLDPQNPADREEARLLSYRFQSPHPMTRDQYRRISERSQSQVLHGPLGLSVLSEEDEEKELEKFILGQRRSKKPETSTWETGGEGMGDSGPACVICQCSPRTTLVWPCGCLSLCDECRIGLAARNHTKCVCCRTNVVAFSRMYVP</sequence>
<feature type="transmembrane region" description="Helical" evidence="2">
    <location>
        <begin position="323"/>
        <end position="345"/>
    </location>
</feature>
<name>A0A6A7C2K3_9PEZI</name>
<dbReference type="Pfam" id="PF13920">
    <property type="entry name" value="zf-C3HC4_3"/>
    <property type="match status" value="1"/>
</dbReference>
<evidence type="ECO:0000313" key="3">
    <source>
        <dbReference type="EMBL" id="KAF2861806.1"/>
    </source>
</evidence>
<keyword evidence="2" id="KW-0812">Transmembrane</keyword>
<dbReference type="OrthoDB" id="66726at2759"/>
<gene>
    <name evidence="3" type="ORF">K470DRAFT_256648</name>
</gene>
<dbReference type="GO" id="GO:0016567">
    <property type="term" value="P:protein ubiquitination"/>
    <property type="evidence" value="ECO:0007669"/>
    <property type="project" value="TreeGrafter"/>
</dbReference>
<keyword evidence="4" id="KW-1185">Reference proteome</keyword>
<organism evidence="3 4">
    <name type="scientific">Piedraia hortae CBS 480.64</name>
    <dbReference type="NCBI Taxonomy" id="1314780"/>
    <lineage>
        <taxon>Eukaryota</taxon>
        <taxon>Fungi</taxon>
        <taxon>Dikarya</taxon>
        <taxon>Ascomycota</taxon>
        <taxon>Pezizomycotina</taxon>
        <taxon>Dothideomycetes</taxon>
        <taxon>Dothideomycetidae</taxon>
        <taxon>Capnodiales</taxon>
        <taxon>Piedraiaceae</taxon>
        <taxon>Piedraia</taxon>
    </lineage>
</organism>
<dbReference type="AlphaFoldDB" id="A0A6A7C2K3"/>
<keyword evidence="2" id="KW-1133">Transmembrane helix</keyword>
<feature type="transmembrane region" description="Helical" evidence="2">
    <location>
        <begin position="578"/>
        <end position="603"/>
    </location>
</feature>
<dbReference type="GO" id="GO:0061630">
    <property type="term" value="F:ubiquitin protein ligase activity"/>
    <property type="evidence" value="ECO:0007669"/>
    <property type="project" value="TreeGrafter"/>
</dbReference>
<feature type="region of interest" description="Disordered" evidence="1">
    <location>
        <begin position="707"/>
        <end position="726"/>
    </location>
</feature>
<proteinExistence type="predicted"/>
<feature type="transmembrane region" description="Helical" evidence="2">
    <location>
        <begin position="110"/>
        <end position="128"/>
    </location>
</feature>
<accession>A0A6A7C2K3</accession>
<evidence type="ECO:0000256" key="1">
    <source>
        <dbReference type="SAM" id="MobiDB-lite"/>
    </source>
</evidence>
<feature type="transmembrane region" description="Helical" evidence="2">
    <location>
        <begin position="351"/>
        <end position="372"/>
    </location>
</feature>
<feature type="region of interest" description="Disordered" evidence="1">
    <location>
        <begin position="537"/>
        <end position="566"/>
    </location>
</feature>
<dbReference type="EMBL" id="MU005970">
    <property type="protein sequence ID" value="KAF2861806.1"/>
    <property type="molecule type" value="Genomic_DNA"/>
</dbReference>
<dbReference type="PANTHER" id="PTHR22696">
    <property type="entry name" value="E3 UBIQUITIN-PROTEIN LIGASE RNF26"/>
    <property type="match status" value="1"/>
</dbReference>
<feature type="transmembrane region" description="Helical" evidence="2">
    <location>
        <begin position="233"/>
        <end position="254"/>
    </location>
</feature>
<dbReference type="InterPro" id="IPR013083">
    <property type="entry name" value="Znf_RING/FYVE/PHD"/>
</dbReference>
<feature type="transmembrane region" description="Helical" evidence="2">
    <location>
        <begin position="140"/>
        <end position="160"/>
    </location>
</feature>
<keyword evidence="2" id="KW-0472">Membrane</keyword>
<evidence type="ECO:0008006" key="5">
    <source>
        <dbReference type="Google" id="ProtNLM"/>
    </source>
</evidence>
<dbReference type="PANTHER" id="PTHR22696:SF1">
    <property type="entry name" value="E3 UBIQUITIN-PROTEIN LIGASE RNF26"/>
    <property type="match status" value="1"/>
</dbReference>
<feature type="compositionally biased region" description="Basic and acidic residues" evidence="1">
    <location>
        <begin position="547"/>
        <end position="561"/>
    </location>
</feature>